<dbReference type="Pfam" id="PF20639">
    <property type="entry name" value="Rrn6_K-rich"/>
    <property type="match status" value="1"/>
</dbReference>
<feature type="domain" description="RRN6 K-rich C-terminal" evidence="2">
    <location>
        <begin position="369"/>
        <end position="514"/>
    </location>
</feature>
<dbReference type="PANTHER" id="PTHR28221">
    <property type="entry name" value="RNA POLYMERASE I-SPECIFIC TRANSCRIPTION INITIATION FACTOR RRN6"/>
    <property type="match status" value="1"/>
</dbReference>
<dbReference type="GO" id="GO:0042790">
    <property type="term" value="P:nucleolar large rRNA transcription by RNA polymerase I"/>
    <property type="evidence" value="ECO:0007669"/>
    <property type="project" value="TreeGrafter"/>
</dbReference>
<feature type="compositionally biased region" description="Low complexity" evidence="1">
    <location>
        <begin position="467"/>
        <end position="481"/>
    </location>
</feature>
<evidence type="ECO:0000313" key="4">
    <source>
        <dbReference type="Proteomes" id="UP001172681"/>
    </source>
</evidence>
<dbReference type="GO" id="GO:0001179">
    <property type="term" value="F:RNA polymerase I general transcription initiation factor binding"/>
    <property type="evidence" value="ECO:0007669"/>
    <property type="project" value="TreeGrafter"/>
</dbReference>
<dbReference type="EMBL" id="JAPDRN010000006">
    <property type="protein sequence ID" value="KAJ9644179.1"/>
    <property type="molecule type" value="Genomic_DNA"/>
</dbReference>
<dbReference type="PANTHER" id="PTHR28221:SF2">
    <property type="entry name" value="RNA POLYMERASE I-SPECIFIC TRANSCRIPTION INITIATION FACTOR RRN6"/>
    <property type="match status" value="1"/>
</dbReference>
<feature type="region of interest" description="Disordered" evidence="1">
    <location>
        <begin position="307"/>
        <end position="339"/>
    </location>
</feature>
<keyword evidence="4" id="KW-1185">Reference proteome</keyword>
<evidence type="ECO:0000313" key="3">
    <source>
        <dbReference type="EMBL" id="KAJ9644179.1"/>
    </source>
</evidence>
<feature type="region of interest" description="Disordered" evidence="1">
    <location>
        <begin position="125"/>
        <end position="148"/>
    </location>
</feature>
<organism evidence="3 4">
    <name type="scientific">Knufia peltigerae</name>
    <dbReference type="NCBI Taxonomy" id="1002370"/>
    <lineage>
        <taxon>Eukaryota</taxon>
        <taxon>Fungi</taxon>
        <taxon>Dikarya</taxon>
        <taxon>Ascomycota</taxon>
        <taxon>Pezizomycotina</taxon>
        <taxon>Eurotiomycetes</taxon>
        <taxon>Chaetothyriomycetidae</taxon>
        <taxon>Chaetothyriales</taxon>
        <taxon>Trichomeriaceae</taxon>
        <taxon>Knufia</taxon>
    </lineage>
</organism>
<sequence>MITYHFRHEPLDPETVAFQAPAIFNLPTEIRKRMGSITDISLQPIKLDTDLATPKPSYHLMKLVASTYQGTIIEAVYKHQFAQSEGGQARTEIPRMSLPHKSVVSTALVAVSDLADLGDFIVGDDEEERQRPEIEDTEQSLTLSVSQPPSHTRDWRAIFEYSRFLPPDHATLPFVDTLGMAIRHFERLQLQERRRPLQVLSQLVSQHQISDVEHDSEATTMWTEELARRDDLRLDSVGLDGLSALSSEQNLLYLYQLGLLTYVASLGENVTDRNRVNRERLVRHIVGDVFLGNIVVRSINTTNQFLEPALPSSPPEPLSDDTRTTTPLPAATPSLAAEEEPTVTRLRSYVSFREKVSPFQASDQENISNILAHLPDSIDEAPANYSYQNTNQRLKLVQEEAAAQSLDPTERRKAERQAARLQKKLEKSIRLGQEILSQRNVLPGINSIGRGVGMPGREVQSSQPAVGGFSQGPSQSQGIPGLTMTQPERGAFGTRPSKSKSKGKDKGSKRKAGF</sequence>
<protein>
    <recommendedName>
        <fullName evidence="2">RRN6 K-rich C-terminal domain-containing protein</fullName>
    </recommendedName>
</protein>
<dbReference type="AlphaFoldDB" id="A0AA38YE83"/>
<evidence type="ECO:0000259" key="2">
    <source>
        <dbReference type="Pfam" id="PF20639"/>
    </source>
</evidence>
<feature type="compositionally biased region" description="Polar residues" evidence="1">
    <location>
        <begin position="139"/>
        <end position="148"/>
    </location>
</feature>
<name>A0AA38YE83_9EURO</name>
<dbReference type="Proteomes" id="UP001172681">
    <property type="component" value="Unassembled WGS sequence"/>
</dbReference>
<dbReference type="InterPro" id="IPR048536">
    <property type="entry name" value="Rrn6_K-rich"/>
</dbReference>
<evidence type="ECO:0000256" key="1">
    <source>
        <dbReference type="SAM" id="MobiDB-lite"/>
    </source>
</evidence>
<proteinExistence type="predicted"/>
<feature type="compositionally biased region" description="Basic residues" evidence="1">
    <location>
        <begin position="497"/>
        <end position="514"/>
    </location>
</feature>
<gene>
    <name evidence="3" type="ORF">H2204_001530</name>
</gene>
<dbReference type="GO" id="GO:0001163">
    <property type="term" value="F:RNA polymerase I transcription regulatory region sequence-specific DNA binding"/>
    <property type="evidence" value="ECO:0007669"/>
    <property type="project" value="TreeGrafter"/>
</dbReference>
<dbReference type="InterPro" id="IPR019350">
    <property type="entry name" value="RNA_pol_I-sp_TIF_RRN6-like"/>
</dbReference>
<feature type="region of interest" description="Disordered" evidence="1">
    <location>
        <begin position="445"/>
        <end position="514"/>
    </location>
</feature>
<feature type="compositionally biased region" description="Low complexity" evidence="1">
    <location>
        <begin position="324"/>
        <end position="336"/>
    </location>
</feature>
<accession>A0AA38YE83</accession>
<reference evidence="3" key="1">
    <citation type="submission" date="2022-10" db="EMBL/GenBank/DDBJ databases">
        <title>Culturing micro-colonial fungi from biological soil crusts in the Mojave desert and describing Neophaeococcomyces mojavensis, and introducing the new genera and species Taxawa tesnikishii.</title>
        <authorList>
            <person name="Kurbessoian T."/>
            <person name="Stajich J.E."/>
        </authorList>
    </citation>
    <scope>NUCLEOTIDE SEQUENCE</scope>
    <source>
        <strain evidence="3">TK_35</strain>
    </source>
</reference>
<comment type="caution">
    <text evidence="3">The sequence shown here is derived from an EMBL/GenBank/DDBJ whole genome shotgun (WGS) entry which is preliminary data.</text>
</comment>
<dbReference type="GO" id="GO:0070860">
    <property type="term" value="C:RNA polymerase I core factor complex"/>
    <property type="evidence" value="ECO:0007669"/>
    <property type="project" value="TreeGrafter"/>
</dbReference>